<evidence type="ECO:0000313" key="1">
    <source>
        <dbReference type="EMBL" id="OGG70778.1"/>
    </source>
</evidence>
<evidence type="ECO:0000313" key="2">
    <source>
        <dbReference type="Proteomes" id="UP000176914"/>
    </source>
</evidence>
<dbReference type="InterPro" id="IPR027417">
    <property type="entry name" value="P-loop_NTPase"/>
</dbReference>
<protein>
    <submittedName>
        <fullName evidence="1">Uncharacterized protein</fullName>
    </submittedName>
</protein>
<name>A0A1F6EAT6_9BACT</name>
<comment type="caution">
    <text evidence="1">The sequence shown here is derived from an EMBL/GenBank/DDBJ whole genome shotgun (WGS) entry which is preliminary data.</text>
</comment>
<organism evidence="1 2">
    <name type="scientific">Candidatus Kaiserbacteria bacterium RIFCSPHIGHO2_02_FULL_55_25</name>
    <dbReference type="NCBI Taxonomy" id="1798498"/>
    <lineage>
        <taxon>Bacteria</taxon>
        <taxon>Candidatus Kaiseribacteriota</taxon>
    </lineage>
</organism>
<dbReference type="AlphaFoldDB" id="A0A1F6EAT6"/>
<gene>
    <name evidence="1" type="ORF">A3C20_04640</name>
</gene>
<reference evidence="1 2" key="1">
    <citation type="journal article" date="2016" name="Nat. Commun.">
        <title>Thousands of microbial genomes shed light on interconnected biogeochemical processes in an aquifer system.</title>
        <authorList>
            <person name="Anantharaman K."/>
            <person name="Brown C.T."/>
            <person name="Hug L.A."/>
            <person name="Sharon I."/>
            <person name="Castelle C.J."/>
            <person name="Probst A.J."/>
            <person name="Thomas B.C."/>
            <person name="Singh A."/>
            <person name="Wilkins M.J."/>
            <person name="Karaoz U."/>
            <person name="Brodie E.L."/>
            <person name="Williams K.H."/>
            <person name="Hubbard S.S."/>
            <person name="Banfield J.F."/>
        </authorList>
    </citation>
    <scope>NUCLEOTIDE SEQUENCE [LARGE SCALE GENOMIC DNA]</scope>
</reference>
<dbReference type="Proteomes" id="UP000176914">
    <property type="component" value="Unassembled WGS sequence"/>
</dbReference>
<proteinExistence type="predicted"/>
<dbReference type="SUPFAM" id="SSF52540">
    <property type="entry name" value="P-loop containing nucleoside triphosphate hydrolases"/>
    <property type="match status" value="1"/>
</dbReference>
<sequence>MLAEHIYRVDDVFVPGGIPELTYVNRAGGDLETQLANIRRGYTKMVTVTGSTKTGKSVLVNRIFPRDTGESIWIDGGTIKEENDLWSSVLAELPEPSSRETYSEAEDTVGARAGVASEANAVVVKAKIDGGVESSARKMDGQKVVSNVGSERVRAIRALRVAKIPLIIDDFHYLPRTFQGDVLRALKPLIFSGQAIIAIAIPHRRYDAIRVEREMTGRLEQITVAEWNAKELREIPQKGFPLLNLRASNSVNDRMVQEAYGSPHLMQEFCKQVCRRNGVTETVTPTKEIIHFDERLFNEVAEQTGRIVYEKLRKGPRQRTDRIQRELITGEQLDIYGVVLAALAALQPGLKRVEYEGIRGVIQDLVKKREHMPQRNEISRVLDKMSTIATSDESSVPVIDWDSEDGILHITDPFFAFYLKWGAGVETSSL</sequence>
<accession>A0A1F6EAT6</accession>
<dbReference type="EMBL" id="MFLL01000001">
    <property type="protein sequence ID" value="OGG70778.1"/>
    <property type="molecule type" value="Genomic_DNA"/>
</dbReference>